<protein>
    <submittedName>
        <fullName evidence="8">DEAD/DEAH box helicase</fullName>
    </submittedName>
</protein>
<keyword evidence="3 8" id="KW-0347">Helicase</keyword>
<dbReference type="PROSITE" id="PS51195">
    <property type="entry name" value="Q_MOTIF"/>
    <property type="match status" value="1"/>
</dbReference>
<dbReference type="SUPFAM" id="SSF52540">
    <property type="entry name" value="P-loop containing nucleoside triphosphate hydrolases"/>
    <property type="match status" value="1"/>
</dbReference>
<dbReference type="EMBL" id="DRKW01000094">
    <property type="protein sequence ID" value="HEB73921.1"/>
    <property type="molecule type" value="Genomic_DNA"/>
</dbReference>
<keyword evidence="1" id="KW-0547">Nucleotide-binding</keyword>
<dbReference type="Proteomes" id="UP000886268">
    <property type="component" value="Unassembled WGS sequence"/>
</dbReference>
<evidence type="ECO:0000313" key="8">
    <source>
        <dbReference type="EMBL" id="HEB73921.1"/>
    </source>
</evidence>
<evidence type="ECO:0000256" key="5">
    <source>
        <dbReference type="PROSITE-ProRule" id="PRU00552"/>
    </source>
</evidence>
<reference evidence="8" key="1">
    <citation type="journal article" date="2020" name="mSystems">
        <title>Genome- and Community-Level Interaction Insights into Carbon Utilization and Element Cycling Functions of Hydrothermarchaeota in Hydrothermal Sediment.</title>
        <authorList>
            <person name="Zhou Z."/>
            <person name="Liu Y."/>
            <person name="Xu W."/>
            <person name="Pan J."/>
            <person name="Luo Z.H."/>
            <person name="Li M."/>
        </authorList>
    </citation>
    <scope>NUCLEOTIDE SEQUENCE [LARGE SCALE GENOMIC DNA]</scope>
    <source>
        <strain evidence="8">HyVt-45</strain>
    </source>
</reference>
<dbReference type="AlphaFoldDB" id="A0A7V1I3U8"/>
<accession>A0A7V1I3U8</accession>
<dbReference type="GO" id="GO:0003724">
    <property type="term" value="F:RNA helicase activity"/>
    <property type="evidence" value="ECO:0007669"/>
    <property type="project" value="InterPro"/>
</dbReference>
<evidence type="ECO:0000256" key="2">
    <source>
        <dbReference type="ARBA" id="ARBA00022801"/>
    </source>
</evidence>
<dbReference type="GO" id="GO:0016787">
    <property type="term" value="F:hydrolase activity"/>
    <property type="evidence" value="ECO:0007669"/>
    <property type="project" value="UniProtKB-KW"/>
</dbReference>
<feature type="non-terminal residue" evidence="8">
    <location>
        <position position="94"/>
    </location>
</feature>
<evidence type="ECO:0000256" key="4">
    <source>
        <dbReference type="ARBA" id="ARBA00022840"/>
    </source>
</evidence>
<keyword evidence="4" id="KW-0067">ATP-binding</keyword>
<dbReference type="InterPro" id="IPR011545">
    <property type="entry name" value="DEAD/DEAH_box_helicase_dom"/>
</dbReference>
<proteinExistence type="predicted"/>
<feature type="domain" description="Helicase ATP-binding" evidence="6">
    <location>
        <begin position="37"/>
        <end position="94"/>
    </location>
</feature>
<dbReference type="PANTHER" id="PTHR47959">
    <property type="entry name" value="ATP-DEPENDENT RNA HELICASE RHLE-RELATED"/>
    <property type="match status" value="1"/>
</dbReference>
<comment type="caution">
    <text evidence="8">The sequence shown here is derived from an EMBL/GenBank/DDBJ whole genome shotgun (WGS) entry which is preliminary data.</text>
</comment>
<dbReference type="GO" id="GO:0003676">
    <property type="term" value="F:nucleic acid binding"/>
    <property type="evidence" value="ECO:0007669"/>
    <property type="project" value="InterPro"/>
</dbReference>
<evidence type="ECO:0000259" key="7">
    <source>
        <dbReference type="PROSITE" id="PS51195"/>
    </source>
</evidence>
<dbReference type="Pfam" id="PF00270">
    <property type="entry name" value="DEAD"/>
    <property type="match status" value="1"/>
</dbReference>
<gene>
    <name evidence="8" type="ORF">ENJ03_01710</name>
</gene>
<name>A0A7V1I3U8_DESA2</name>
<dbReference type="Gene3D" id="3.40.50.300">
    <property type="entry name" value="P-loop containing nucleotide triphosphate hydrolases"/>
    <property type="match status" value="1"/>
</dbReference>
<feature type="domain" description="DEAD-box RNA helicase Q" evidence="7">
    <location>
        <begin position="5"/>
        <end position="33"/>
    </location>
</feature>
<dbReference type="PROSITE" id="PS51192">
    <property type="entry name" value="HELICASE_ATP_BIND_1"/>
    <property type="match status" value="1"/>
</dbReference>
<sequence length="94" mass="10489">MRSLDKFKILGLSDNTLKALREKGFEVPTPIQEKIIPMLLKEKMDIVGQAQTGTGKTAAFGLPLIEKVKERTKTVQVIILTPTRELAIQISEEI</sequence>
<dbReference type="GO" id="GO:0005524">
    <property type="term" value="F:ATP binding"/>
    <property type="evidence" value="ECO:0007669"/>
    <property type="project" value="UniProtKB-KW"/>
</dbReference>
<dbReference type="GO" id="GO:0005829">
    <property type="term" value="C:cytosol"/>
    <property type="evidence" value="ECO:0007669"/>
    <property type="project" value="TreeGrafter"/>
</dbReference>
<evidence type="ECO:0000259" key="6">
    <source>
        <dbReference type="PROSITE" id="PS51192"/>
    </source>
</evidence>
<dbReference type="InterPro" id="IPR014014">
    <property type="entry name" value="RNA_helicase_DEAD_Q_motif"/>
</dbReference>
<organism evidence="8">
    <name type="scientific">Desulfofervidus auxilii</name>
    <dbReference type="NCBI Taxonomy" id="1621989"/>
    <lineage>
        <taxon>Bacteria</taxon>
        <taxon>Pseudomonadati</taxon>
        <taxon>Thermodesulfobacteriota</taxon>
        <taxon>Candidatus Desulfofervidia</taxon>
        <taxon>Candidatus Desulfofervidales</taxon>
        <taxon>Candidatus Desulfofervidaceae</taxon>
        <taxon>Candidatus Desulfofervidus</taxon>
    </lineage>
</organism>
<keyword evidence="2" id="KW-0378">Hydrolase</keyword>
<dbReference type="InterPro" id="IPR027417">
    <property type="entry name" value="P-loop_NTPase"/>
</dbReference>
<dbReference type="PANTHER" id="PTHR47959:SF13">
    <property type="entry name" value="ATP-DEPENDENT RNA HELICASE RHLE"/>
    <property type="match status" value="1"/>
</dbReference>
<dbReference type="InterPro" id="IPR014001">
    <property type="entry name" value="Helicase_ATP-bd"/>
</dbReference>
<evidence type="ECO:0000256" key="3">
    <source>
        <dbReference type="ARBA" id="ARBA00022806"/>
    </source>
</evidence>
<dbReference type="InterPro" id="IPR050079">
    <property type="entry name" value="DEAD_box_RNA_helicase"/>
</dbReference>
<feature type="short sequence motif" description="Q motif" evidence="5">
    <location>
        <begin position="5"/>
        <end position="33"/>
    </location>
</feature>
<evidence type="ECO:0000256" key="1">
    <source>
        <dbReference type="ARBA" id="ARBA00022741"/>
    </source>
</evidence>